<dbReference type="SUPFAM" id="SSF51735">
    <property type="entry name" value="NAD(P)-binding Rossmann-fold domains"/>
    <property type="match status" value="1"/>
</dbReference>
<dbReference type="InterPro" id="IPR036291">
    <property type="entry name" value="NAD(P)-bd_dom_sf"/>
</dbReference>
<accession>A0A066ZTM4</accession>
<keyword evidence="2" id="KW-0560">Oxidoreductase</keyword>
<evidence type="ECO:0000313" key="4">
    <source>
        <dbReference type="EMBL" id="KDN95629.1"/>
    </source>
</evidence>
<dbReference type="PANTHER" id="PTHR42901:SF1">
    <property type="entry name" value="ALCOHOL DEHYDROGENASE"/>
    <property type="match status" value="1"/>
</dbReference>
<evidence type="ECO:0000256" key="1">
    <source>
        <dbReference type="ARBA" id="ARBA00006484"/>
    </source>
</evidence>
<evidence type="ECO:0000313" key="5">
    <source>
        <dbReference type="Proteomes" id="UP000027341"/>
    </source>
</evidence>
<dbReference type="PANTHER" id="PTHR42901">
    <property type="entry name" value="ALCOHOL DEHYDROGENASE"/>
    <property type="match status" value="1"/>
</dbReference>
<sequence>MQNQTAVVTGATSGIGQACAFALAEQGVNLILMARRAERLAALKDELSQYPVTVETYVLDVRELDKINEVFADVDAKHKVDILINNAGLALGLGNIDEGRIEQWEQMIDTNIKGLLYVSRAVIPKMREQNSGHIVNIGSMAGGITYPGGNVYCASKSAVHTLSEAMNLDLVGTNIRVSNVAPGAANTEFSKVRFDGNETQADAVYEGFTPLGAEDIADLIVYILNAPAHVNIQHTLVMPTAQRSPTVLHRDQ</sequence>
<dbReference type="Proteomes" id="UP000027341">
    <property type="component" value="Unassembled WGS sequence"/>
</dbReference>
<organism evidence="4 5">
    <name type="scientific">Hydrogenovibrio marinus</name>
    <dbReference type="NCBI Taxonomy" id="28885"/>
    <lineage>
        <taxon>Bacteria</taxon>
        <taxon>Pseudomonadati</taxon>
        <taxon>Pseudomonadota</taxon>
        <taxon>Gammaproteobacteria</taxon>
        <taxon>Thiotrichales</taxon>
        <taxon>Piscirickettsiaceae</taxon>
        <taxon>Hydrogenovibrio</taxon>
    </lineage>
</organism>
<name>A0A066ZTM4_HYDMR</name>
<evidence type="ECO:0000256" key="2">
    <source>
        <dbReference type="ARBA" id="ARBA00023002"/>
    </source>
</evidence>
<comment type="caution">
    <text evidence="4">The sequence shown here is derived from an EMBL/GenBank/DDBJ whole genome shotgun (WGS) entry which is preliminary data.</text>
</comment>
<dbReference type="AlphaFoldDB" id="A0A066ZTM4"/>
<dbReference type="Pfam" id="PF00106">
    <property type="entry name" value="adh_short"/>
    <property type="match status" value="1"/>
</dbReference>
<protein>
    <recommendedName>
        <fullName evidence="6">Malonic semialdehyde reductase</fullName>
    </recommendedName>
</protein>
<dbReference type="EMBL" id="JMIU01000001">
    <property type="protein sequence ID" value="KDN95629.1"/>
    <property type="molecule type" value="Genomic_DNA"/>
</dbReference>
<dbReference type="PRINTS" id="PR00080">
    <property type="entry name" value="SDRFAMILY"/>
</dbReference>
<dbReference type="STRING" id="28885.EI16_04835"/>
<dbReference type="PRINTS" id="PR00081">
    <property type="entry name" value="GDHRDH"/>
</dbReference>
<reference evidence="4 5" key="1">
    <citation type="submission" date="2014-04" db="EMBL/GenBank/DDBJ databases">
        <title>Draft genome sequence of Hydrogenovibrio marinus MH-110, a model organism for aerobic H2 metabolism.</title>
        <authorList>
            <person name="Cha H.J."/>
            <person name="Jo B.H."/>
            <person name="Hwang B.H."/>
        </authorList>
    </citation>
    <scope>NUCLEOTIDE SEQUENCE [LARGE SCALE GENOMIC DNA]</scope>
    <source>
        <strain evidence="4 5">MH-110</strain>
    </source>
</reference>
<proteinExistence type="inferred from homology"/>
<dbReference type="InterPro" id="IPR002347">
    <property type="entry name" value="SDR_fam"/>
</dbReference>
<gene>
    <name evidence="4" type="ORF">EI16_04835</name>
</gene>
<dbReference type="FunFam" id="3.40.50.720:FF:000047">
    <property type="entry name" value="NADP-dependent L-serine/L-allo-threonine dehydrogenase"/>
    <property type="match status" value="1"/>
</dbReference>
<comment type="similarity">
    <text evidence="1 3">Belongs to the short-chain dehydrogenases/reductases (SDR) family.</text>
</comment>
<dbReference type="Gene3D" id="3.40.50.720">
    <property type="entry name" value="NAD(P)-binding Rossmann-like Domain"/>
    <property type="match status" value="1"/>
</dbReference>
<evidence type="ECO:0000256" key="3">
    <source>
        <dbReference type="RuleBase" id="RU000363"/>
    </source>
</evidence>
<dbReference type="GO" id="GO:0016616">
    <property type="term" value="F:oxidoreductase activity, acting on the CH-OH group of donors, NAD or NADP as acceptor"/>
    <property type="evidence" value="ECO:0007669"/>
    <property type="project" value="UniProtKB-ARBA"/>
</dbReference>
<evidence type="ECO:0008006" key="6">
    <source>
        <dbReference type="Google" id="ProtNLM"/>
    </source>
</evidence>
<keyword evidence="5" id="KW-1185">Reference proteome</keyword>